<evidence type="ECO:0000256" key="8">
    <source>
        <dbReference type="ARBA" id="ARBA00023136"/>
    </source>
</evidence>
<dbReference type="CDD" id="cd18580">
    <property type="entry name" value="ABC_6TM_ABCC_D2"/>
    <property type="match status" value="1"/>
</dbReference>
<dbReference type="PROSITE" id="PS00211">
    <property type="entry name" value="ABC_TRANSPORTER_1"/>
    <property type="match status" value="2"/>
</dbReference>
<feature type="transmembrane region" description="Helical" evidence="9">
    <location>
        <begin position="332"/>
        <end position="351"/>
    </location>
</feature>
<dbReference type="InterPro" id="IPR003593">
    <property type="entry name" value="AAA+_ATPase"/>
</dbReference>
<dbReference type="Gene3D" id="3.40.50.300">
    <property type="entry name" value="P-loop containing nucleotide triphosphate hydrolases"/>
    <property type="match status" value="2"/>
</dbReference>
<evidence type="ECO:0000313" key="13">
    <source>
        <dbReference type="Proteomes" id="UP001168821"/>
    </source>
</evidence>
<evidence type="ECO:0000259" key="10">
    <source>
        <dbReference type="PROSITE" id="PS50893"/>
    </source>
</evidence>
<feature type="transmembrane region" description="Helical" evidence="9">
    <location>
        <begin position="924"/>
        <end position="945"/>
    </location>
</feature>
<evidence type="ECO:0000256" key="3">
    <source>
        <dbReference type="ARBA" id="ARBA00022692"/>
    </source>
</evidence>
<keyword evidence="8 9" id="KW-0472">Membrane</keyword>
<dbReference type="InterPro" id="IPR017871">
    <property type="entry name" value="ABC_transporter-like_CS"/>
</dbReference>
<dbReference type="InterPro" id="IPR036640">
    <property type="entry name" value="ABC1_TM_sf"/>
</dbReference>
<name>A0AA38MEF2_9CUCU</name>
<dbReference type="InterPro" id="IPR044726">
    <property type="entry name" value="ABCC_6TM_D2"/>
</dbReference>
<comment type="subcellular location">
    <subcellularLocation>
        <location evidence="1">Membrane</location>
        <topology evidence="1">Multi-pass membrane protein</topology>
    </subcellularLocation>
</comment>
<evidence type="ECO:0000256" key="2">
    <source>
        <dbReference type="ARBA" id="ARBA00022448"/>
    </source>
</evidence>
<evidence type="ECO:0000256" key="7">
    <source>
        <dbReference type="ARBA" id="ARBA00022989"/>
    </source>
</evidence>
<keyword evidence="7 9" id="KW-1133">Transmembrane helix</keyword>
<gene>
    <name evidence="12" type="ORF">Zmor_013166</name>
</gene>
<evidence type="ECO:0000256" key="1">
    <source>
        <dbReference type="ARBA" id="ARBA00004141"/>
    </source>
</evidence>
<dbReference type="InterPro" id="IPR050173">
    <property type="entry name" value="ABC_transporter_C-like"/>
</dbReference>
<organism evidence="12 13">
    <name type="scientific">Zophobas morio</name>
    <dbReference type="NCBI Taxonomy" id="2755281"/>
    <lineage>
        <taxon>Eukaryota</taxon>
        <taxon>Metazoa</taxon>
        <taxon>Ecdysozoa</taxon>
        <taxon>Arthropoda</taxon>
        <taxon>Hexapoda</taxon>
        <taxon>Insecta</taxon>
        <taxon>Pterygota</taxon>
        <taxon>Neoptera</taxon>
        <taxon>Endopterygota</taxon>
        <taxon>Coleoptera</taxon>
        <taxon>Polyphaga</taxon>
        <taxon>Cucujiformia</taxon>
        <taxon>Tenebrionidae</taxon>
        <taxon>Zophobas</taxon>
    </lineage>
</organism>
<dbReference type="FunFam" id="1.20.1560.10:FF:000026">
    <property type="entry name" value="Multidrug resistance-associated protein lethal(2)03659"/>
    <property type="match status" value="1"/>
</dbReference>
<dbReference type="PANTHER" id="PTHR24223">
    <property type="entry name" value="ATP-BINDING CASSETTE SUB-FAMILY C"/>
    <property type="match status" value="1"/>
</dbReference>
<dbReference type="SUPFAM" id="SSF52540">
    <property type="entry name" value="P-loop containing nucleoside triphosphate hydrolases"/>
    <property type="match status" value="2"/>
</dbReference>
<dbReference type="GO" id="GO:0140359">
    <property type="term" value="F:ABC-type transporter activity"/>
    <property type="evidence" value="ECO:0007669"/>
    <property type="project" value="InterPro"/>
</dbReference>
<dbReference type="PROSITE" id="PS50893">
    <property type="entry name" value="ABC_TRANSPORTER_2"/>
    <property type="match status" value="2"/>
</dbReference>
<dbReference type="InterPro" id="IPR003439">
    <property type="entry name" value="ABC_transporter-like_ATP-bd"/>
</dbReference>
<dbReference type="GO" id="GO:0016887">
    <property type="term" value="F:ATP hydrolysis activity"/>
    <property type="evidence" value="ECO:0007669"/>
    <property type="project" value="InterPro"/>
</dbReference>
<keyword evidence="6" id="KW-0067">ATP-binding</keyword>
<accession>A0AA38MEF2</accession>
<feature type="domain" description="ABC transporter" evidence="10">
    <location>
        <begin position="1010"/>
        <end position="1243"/>
    </location>
</feature>
<feature type="transmembrane region" description="Helical" evidence="9">
    <location>
        <begin position="97"/>
        <end position="119"/>
    </location>
</feature>
<dbReference type="GO" id="GO:0016020">
    <property type="term" value="C:membrane"/>
    <property type="evidence" value="ECO:0007669"/>
    <property type="project" value="UniProtKB-SubCell"/>
</dbReference>
<evidence type="ECO:0000259" key="11">
    <source>
        <dbReference type="PROSITE" id="PS50929"/>
    </source>
</evidence>
<dbReference type="Proteomes" id="UP001168821">
    <property type="component" value="Unassembled WGS sequence"/>
</dbReference>
<keyword evidence="4" id="KW-0677">Repeat</keyword>
<evidence type="ECO:0000313" key="12">
    <source>
        <dbReference type="EMBL" id="KAJ3653945.1"/>
    </source>
</evidence>
<dbReference type="AlphaFoldDB" id="A0AA38MEF2"/>
<dbReference type="CDD" id="cd18579">
    <property type="entry name" value="ABC_6TM_ABCC_D1"/>
    <property type="match status" value="1"/>
</dbReference>
<dbReference type="Gene3D" id="1.20.1560.10">
    <property type="entry name" value="ABC transporter type 1, transmembrane domain"/>
    <property type="match status" value="2"/>
</dbReference>
<dbReference type="Pfam" id="PF00005">
    <property type="entry name" value="ABC_tran"/>
    <property type="match status" value="2"/>
</dbReference>
<keyword evidence="2" id="KW-0813">Transport</keyword>
<dbReference type="CDD" id="cd03244">
    <property type="entry name" value="ABCC_MRP_domain2"/>
    <property type="match status" value="1"/>
</dbReference>
<reference evidence="12" key="1">
    <citation type="journal article" date="2023" name="G3 (Bethesda)">
        <title>Whole genome assemblies of Zophobas morio and Tenebrio molitor.</title>
        <authorList>
            <person name="Kaur S."/>
            <person name="Stinson S.A."/>
            <person name="diCenzo G.C."/>
        </authorList>
    </citation>
    <scope>NUCLEOTIDE SEQUENCE</scope>
    <source>
        <strain evidence="12">QUZm001</strain>
    </source>
</reference>
<dbReference type="GO" id="GO:0005524">
    <property type="term" value="F:ATP binding"/>
    <property type="evidence" value="ECO:0007669"/>
    <property type="project" value="UniProtKB-KW"/>
</dbReference>
<dbReference type="PANTHER" id="PTHR24223:SF448">
    <property type="entry name" value="FI20146P1-RELATED"/>
    <property type="match status" value="1"/>
</dbReference>
<dbReference type="FunFam" id="1.20.1560.10:FF:000014">
    <property type="entry name" value="Multidrug resistance-associated protein member 4"/>
    <property type="match status" value="1"/>
</dbReference>
<dbReference type="EMBL" id="JALNTZ010000004">
    <property type="protein sequence ID" value="KAJ3653945.1"/>
    <property type="molecule type" value="Genomic_DNA"/>
</dbReference>
<comment type="caution">
    <text evidence="12">The sequence shown here is derived from an EMBL/GenBank/DDBJ whole genome shotgun (WGS) entry which is preliminary data.</text>
</comment>
<dbReference type="FunFam" id="3.40.50.300:FF:000163">
    <property type="entry name" value="Multidrug resistance-associated protein member 4"/>
    <property type="match status" value="1"/>
</dbReference>
<dbReference type="PROSITE" id="PS50929">
    <property type="entry name" value="ABC_TM1F"/>
    <property type="match status" value="2"/>
</dbReference>
<feature type="transmembrane region" description="Helical" evidence="9">
    <location>
        <begin position="739"/>
        <end position="764"/>
    </location>
</feature>
<dbReference type="CDD" id="cd03250">
    <property type="entry name" value="ABCC_MRP_domain1"/>
    <property type="match status" value="1"/>
</dbReference>
<feature type="transmembrane region" description="Helical" evidence="9">
    <location>
        <begin position="680"/>
        <end position="701"/>
    </location>
</feature>
<evidence type="ECO:0000256" key="9">
    <source>
        <dbReference type="SAM" id="Phobius"/>
    </source>
</evidence>
<keyword evidence="13" id="KW-1185">Reference proteome</keyword>
<feature type="domain" description="ABC transmembrane type-1" evidence="11">
    <location>
        <begin position="108"/>
        <end position="354"/>
    </location>
</feature>
<protein>
    <submittedName>
        <fullName evidence="12">Uncharacterized protein</fullName>
    </submittedName>
</protein>
<feature type="domain" description="ABC transmembrane type-1" evidence="11">
    <location>
        <begin position="695"/>
        <end position="978"/>
    </location>
</feature>
<dbReference type="FunFam" id="3.40.50.300:FF:000973">
    <property type="entry name" value="Multidrug resistance-associated protein 4"/>
    <property type="match status" value="1"/>
</dbReference>
<dbReference type="InterPro" id="IPR044746">
    <property type="entry name" value="ABCC_6TM_D1"/>
</dbReference>
<evidence type="ECO:0000256" key="5">
    <source>
        <dbReference type="ARBA" id="ARBA00022741"/>
    </source>
</evidence>
<keyword evidence="3 9" id="KW-0812">Transmembrane</keyword>
<feature type="domain" description="ABC transporter" evidence="10">
    <location>
        <begin position="419"/>
        <end position="641"/>
    </location>
</feature>
<keyword evidence="5" id="KW-0547">Nucleotide-binding</keyword>
<feature type="transmembrane region" description="Helical" evidence="9">
    <location>
        <begin position="245"/>
        <end position="264"/>
    </location>
</feature>
<sequence length="1261" mass="142957">MVEVFFEKILTKRRVQPFMGKVDRKLVHPQLKANYLTKLFFCWTFPTLVKGFTDGFKESDVLHLLPQHESSTLGDKLDKEWSQEVSTKEKPSLWKPLLNIFGMEFLKVGLLMFVNEFLIKLSQPILIWRLINTHTEHGGKENEAYIYAFLIVLSSFLDVILYNWNVFNFRVLALKIRVACSSLIYRKSLRLNKNGVNKTSTGRIVNLLSSDLNRFDKLFIHIHYLWAAPVESVVIFYLLYVVLGLSATAGVGIFVIFVPIQILMGKKYSDFRLKTALKTDDRVRLLNEIVSGIQVIKMYAWEKIFYKFTNSLRKCEIHYIRATAYLKAIQNAFNKFVGTGALFLCIVIYVFTGNHVHSQYVFVIKSFYNILKQNITLEFAEAIKDLAESFVAVERITTFLLSDEIVSKKSEKTHPSVGLILDKASAKWSSSSCDTLSNISLIARKGQLVTFVGTVGSGKTSLINVILQELALDRGTLSIKGRISYASQEPWLFATTIKENILFGLPLDSEKYNEVVKVCALSHDFTLLPFGDKSVVGDKGITLSGGQKARISLARTVYRNADIYVLDDPLAAVDASVGKQLFEQCILGYLKDKCVILATHQIQYLQKSDWIYLLKGGRIVAEGDYERIRNCGEDFATLLQKRVDIEDNLNDDGDRKVCPEETEERFKESKCCGKISVKVYAEYLLSGGYCYFTTLILLFVLSQSTQSGTDYFQSFWVNIEESTNRTHTQSSFFTPNNCIYIYLGLITLVLLTSIISSISFYSYYMTASINLHNTMFSAIMKTQLQFFYTNPTGSILNRFSKDLANADTNVPKYLIDSLQNGLSVLSIFILVGIVNPWMLLCSVFLIVLFYFIRIVYLSTSRELKRLEAISRSPVYSHLTESLHGLETIRVFEKNTQQKQTFERFIDNNTAVFYLYISIATTFRFWLSLFCSFYVTLVTASCFWGAKIYGGNLGLIITQATNLAEQINWGMIQWSEFENEMTSVERLIQYKNIEPEEDTAKDKTWPTLTSIEFKNVSLRYKEDIPLALDNLSFTIAPKEKVGIVGRTGAGKTSIISALFRLVKFEGTILVGGVNIKDLSLDSVRSKISIIPQEPVLFSGTVRQNLDPFGRFTDGELWTVLGDLELKQFVTELPGGLEGAILERGANLSVGQRQLFCLARALLRRNDILVLDEATANLDYKTDSLVQSTLKNKLVDCTVVIIAHRLYTIMDCDKVLVMEAGRTSEFGHPFKLLQNENGALYDLVSKLGTNMAKHLKEIAEKVT</sequence>
<feature type="transmembrane region" description="Helical" evidence="9">
    <location>
        <begin position="218"/>
        <end position="239"/>
    </location>
</feature>
<evidence type="ECO:0000256" key="4">
    <source>
        <dbReference type="ARBA" id="ARBA00022737"/>
    </source>
</evidence>
<feature type="transmembrane region" description="Helical" evidence="9">
    <location>
        <begin position="144"/>
        <end position="167"/>
    </location>
</feature>
<evidence type="ECO:0000256" key="6">
    <source>
        <dbReference type="ARBA" id="ARBA00022840"/>
    </source>
</evidence>
<feature type="transmembrane region" description="Helical" evidence="9">
    <location>
        <begin position="827"/>
        <end position="856"/>
    </location>
</feature>
<dbReference type="InterPro" id="IPR027417">
    <property type="entry name" value="P-loop_NTPase"/>
</dbReference>
<dbReference type="SUPFAM" id="SSF90123">
    <property type="entry name" value="ABC transporter transmembrane region"/>
    <property type="match status" value="2"/>
</dbReference>
<dbReference type="InterPro" id="IPR011527">
    <property type="entry name" value="ABC1_TM_dom"/>
</dbReference>
<dbReference type="Pfam" id="PF00664">
    <property type="entry name" value="ABC_membrane"/>
    <property type="match status" value="2"/>
</dbReference>
<dbReference type="SMART" id="SM00382">
    <property type="entry name" value="AAA"/>
    <property type="match status" value="2"/>
</dbReference>
<proteinExistence type="predicted"/>